<proteinExistence type="predicted"/>
<gene>
    <name evidence="4" type="ORF">ULMS_28340</name>
</gene>
<keyword evidence="3" id="KW-0998">Cell outer membrane</keyword>
<dbReference type="SUPFAM" id="SSF56935">
    <property type="entry name" value="Porins"/>
    <property type="match status" value="1"/>
</dbReference>
<keyword evidence="5" id="KW-1185">Reference proteome</keyword>
<dbReference type="GO" id="GO:0009279">
    <property type="term" value="C:cell outer membrane"/>
    <property type="evidence" value="ECO:0007669"/>
    <property type="project" value="UniProtKB-SubCell"/>
</dbReference>
<reference evidence="4 5" key="1">
    <citation type="submission" date="2019-08" db="EMBL/GenBank/DDBJ databases">
        <title>Ulvibacter marinistellae sp. nov., isolated from a starfish, Patiria pectinifera.</title>
        <authorList>
            <person name="Kawano K."/>
            <person name="Ushijima N."/>
            <person name="Kihara M."/>
            <person name="Itoh H."/>
        </authorList>
    </citation>
    <scope>NUCLEOTIDE SEQUENCE [LARGE SCALE GENOMIC DNA]</scope>
    <source>
        <strain evidence="4 5">KK4</strain>
    </source>
</reference>
<dbReference type="RefSeq" id="WP_235906153.1">
    <property type="nucleotide sequence ID" value="NZ_BKCF01000007.1"/>
</dbReference>
<organism evidence="4 5">
    <name type="scientific">Patiriisocius marinistellae</name>
    <dbReference type="NCBI Taxonomy" id="2494560"/>
    <lineage>
        <taxon>Bacteria</taxon>
        <taxon>Pseudomonadati</taxon>
        <taxon>Bacteroidota</taxon>
        <taxon>Flavobacteriia</taxon>
        <taxon>Flavobacteriales</taxon>
        <taxon>Flavobacteriaceae</taxon>
        <taxon>Patiriisocius</taxon>
    </lineage>
</organism>
<dbReference type="Gene3D" id="2.40.170.20">
    <property type="entry name" value="TonB-dependent receptor, beta-barrel domain"/>
    <property type="match status" value="1"/>
</dbReference>
<evidence type="ECO:0000256" key="2">
    <source>
        <dbReference type="ARBA" id="ARBA00023136"/>
    </source>
</evidence>
<protein>
    <recommendedName>
        <fullName evidence="6">TonB-dependent receptor</fullName>
    </recommendedName>
</protein>
<dbReference type="InterPro" id="IPR036942">
    <property type="entry name" value="Beta-barrel_TonB_sf"/>
</dbReference>
<keyword evidence="2" id="KW-0472">Membrane</keyword>
<dbReference type="Proteomes" id="UP000326994">
    <property type="component" value="Unassembled WGS sequence"/>
</dbReference>
<evidence type="ECO:0008006" key="6">
    <source>
        <dbReference type="Google" id="ProtNLM"/>
    </source>
</evidence>
<comment type="subcellular location">
    <subcellularLocation>
        <location evidence="1">Cell outer membrane</location>
    </subcellularLocation>
</comment>
<comment type="caution">
    <text evidence="4">The sequence shown here is derived from an EMBL/GenBank/DDBJ whole genome shotgun (WGS) entry which is preliminary data.</text>
</comment>
<dbReference type="EMBL" id="BKCF01000007">
    <property type="protein sequence ID" value="GEQ87326.1"/>
    <property type="molecule type" value="Genomic_DNA"/>
</dbReference>
<evidence type="ECO:0000256" key="3">
    <source>
        <dbReference type="ARBA" id="ARBA00023237"/>
    </source>
</evidence>
<accession>A0A5J4G3A2</accession>
<dbReference type="AlphaFoldDB" id="A0A5J4G3A2"/>
<evidence type="ECO:0000313" key="4">
    <source>
        <dbReference type="EMBL" id="GEQ87326.1"/>
    </source>
</evidence>
<name>A0A5J4G3A2_9FLAO</name>
<evidence type="ECO:0000313" key="5">
    <source>
        <dbReference type="Proteomes" id="UP000326994"/>
    </source>
</evidence>
<evidence type="ECO:0000256" key="1">
    <source>
        <dbReference type="ARBA" id="ARBA00004442"/>
    </source>
</evidence>
<sequence length="593" mass="66108">MTSTTFIIKSIFKSLNNQNVLLLIIAFICTFPIIAQEDDDPLGTEVVNIVKPYTPTISDAFKIKETPVLNDSISEQKKQVEYSIFSVPVASTFTPSKGKAQTVEKAKKIKLFDNYATLGFGNYTTVLGELYSNFQLSRTDNVGVFFSHNSAMGDIDDVKASTDFFDTQLDLSYSSRQRDASYGLDVGVEHQSYNWYGINDAFNFQPDAFFDDTDFVQNYFSGYIGGTIDVENSFFDKATAKLRYLSDSYESSEINFTAMPEFAFPVADNKFKIGIDLDYLSGSFYEGLFDSETQNYSQFNAGILPSIDIITDDLSLSLGAKVYVGMDTENSETDFYVYPNVLASYSVVDELVIAYAGIEGGLTQNTFYDFKEVNPFISPTLNIAPTSKNYDAFLGLKGKLSSAIAYNVRGSYSNENDKSLFKANSYTPSPLDTEGYKYGNSFNVIYDDINTLSFFGELKAEISPNFNIGVNGTFNSYNTDNQQEAWNLPSLQATVFSTFNITEALYGGVSLFYVGERKDFDDNLLIDNIVADSGVVTLDGYVDANVHVGYRLSERLSIFMKGSNLIGGNYEKWYNYPVQGIQVLGGATYKFDW</sequence>